<keyword evidence="1" id="KW-1133">Transmembrane helix</keyword>
<evidence type="ECO:0000313" key="2">
    <source>
        <dbReference type="EMBL" id="KZE69080.1"/>
    </source>
</evidence>
<accession>A0A165P5W2</accession>
<keyword evidence="3" id="KW-1185">Reference proteome</keyword>
<dbReference type="EMBL" id="LRFC01000001">
    <property type="protein sequence ID" value="KZE69080.1"/>
    <property type="molecule type" value="Genomic_DNA"/>
</dbReference>
<organism evidence="2 3">
    <name type="scientific">Fictibacillus phosphorivorans</name>
    <dbReference type="NCBI Taxonomy" id="1221500"/>
    <lineage>
        <taxon>Bacteria</taxon>
        <taxon>Bacillati</taxon>
        <taxon>Bacillota</taxon>
        <taxon>Bacilli</taxon>
        <taxon>Bacillales</taxon>
        <taxon>Fictibacillaceae</taxon>
        <taxon>Fictibacillus</taxon>
    </lineage>
</organism>
<feature type="transmembrane region" description="Helical" evidence="1">
    <location>
        <begin position="7"/>
        <end position="22"/>
    </location>
</feature>
<reference evidence="3" key="1">
    <citation type="submission" date="2016-01" db="EMBL/GenBank/DDBJ databases">
        <title>Draft genome of Chromobacterium sp. F49.</title>
        <authorList>
            <person name="Hong K.W."/>
        </authorList>
    </citation>
    <scope>NUCLEOTIDE SEQUENCE [LARGE SCALE GENOMIC DNA]</scope>
    <source>
        <strain evidence="3">P7IIIA</strain>
    </source>
</reference>
<comment type="caution">
    <text evidence="2">The sequence shown here is derived from an EMBL/GenBank/DDBJ whole genome shotgun (WGS) entry which is preliminary data.</text>
</comment>
<feature type="transmembrane region" description="Helical" evidence="1">
    <location>
        <begin position="75"/>
        <end position="98"/>
    </location>
</feature>
<name>A0A165P5W2_9BACL</name>
<dbReference type="Proteomes" id="UP000076567">
    <property type="component" value="Unassembled WGS sequence"/>
</dbReference>
<sequence>MQKLKHVLLFALAVCIITYPIIPTSDWIYFSILFLVLASVVGYVSFTIKNFWITFPITLVLVLLFTFVVNKFTSIEIPLTIIMGSAIFHFLGGAIYTIRQRKNPHP</sequence>
<protein>
    <submittedName>
        <fullName evidence="2">Uncharacterized protein</fullName>
    </submittedName>
</protein>
<feature type="transmembrane region" description="Helical" evidence="1">
    <location>
        <begin position="51"/>
        <end position="69"/>
    </location>
</feature>
<evidence type="ECO:0000256" key="1">
    <source>
        <dbReference type="SAM" id="Phobius"/>
    </source>
</evidence>
<proteinExistence type="predicted"/>
<dbReference type="AlphaFoldDB" id="A0A165P5W2"/>
<keyword evidence="1" id="KW-0812">Transmembrane</keyword>
<gene>
    <name evidence="2" type="ORF">AWM68_02100</name>
</gene>
<feature type="transmembrane region" description="Helical" evidence="1">
    <location>
        <begin position="28"/>
        <end position="46"/>
    </location>
</feature>
<evidence type="ECO:0000313" key="3">
    <source>
        <dbReference type="Proteomes" id="UP000076567"/>
    </source>
</evidence>
<keyword evidence="1" id="KW-0472">Membrane</keyword>